<dbReference type="OrthoDB" id="7612952at2759"/>
<dbReference type="Proteomes" id="UP000215335">
    <property type="component" value="Unassembled WGS sequence"/>
</dbReference>
<dbReference type="AlphaFoldDB" id="A0A232EWT0"/>
<proteinExistence type="predicted"/>
<accession>A0A232EWT0</accession>
<gene>
    <name evidence="2" type="ORF">TSAR_009511</name>
</gene>
<reference evidence="2 3" key="1">
    <citation type="journal article" date="2017" name="Curr. Biol.">
        <title>The Evolution of Venom by Co-option of Single-Copy Genes.</title>
        <authorList>
            <person name="Martinson E.O."/>
            <person name="Mrinalini"/>
            <person name="Kelkar Y.D."/>
            <person name="Chang C.H."/>
            <person name="Werren J.H."/>
        </authorList>
    </citation>
    <scope>NUCLEOTIDE SEQUENCE [LARGE SCALE GENOMIC DNA]</scope>
    <source>
        <strain evidence="2 3">Alberta</strain>
        <tissue evidence="2">Whole body</tissue>
    </source>
</reference>
<dbReference type="EMBL" id="NNAY01001828">
    <property type="protein sequence ID" value="OXU22781.1"/>
    <property type="molecule type" value="Genomic_DNA"/>
</dbReference>
<evidence type="ECO:0000313" key="2">
    <source>
        <dbReference type="EMBL" id="OXU22781.1"/>
    </source>
</evidence>
<feature type="compositionally biased region" description="Basic and acidic residues" evidence="1">
    <location>
        <begin position="25"/>
        <end position="34"/>
    </location>
</feature>
<evidence type="ECO:0000313" key="3">
    <source>
        <dbReference type="Proteomes" id="UP000215335"/>
    </source>
</evidence>
<feature type="compositionally biased region" description="Polar residues" evidence="1">
    <location>
        <begin position="35"/>
        <end position="46"/>
    </location>
</feature>
<dbReference type="STRING" id="543379.A0A232EWT0"/>
<feature type="region of interest" description="Disordered" evidence="1">
    <location>
        <begin position="1"/>
        <end position="51"/>
    </location>
</feature>
<protein>
    <submittedName>
        <fullName evidence="2">Uncharacterized protein</fullName>
    </submittedName>
</protein>
<name>A0A232EWT0_9HYME</name>
<keyword evidence="3" id="KW-1185">Reference proteome</keyword>
<comment type="caution">
    <text evidence="2">The sequence shown here is derived from an EMBL/GenBank/DDBJ whole genome shotgun (WGS) entry which is preliminary data.</text>
</comment>
<feature type="compositionally biased region" description="Polar residues" evidence="1">
    <location>
        <begin position="10"/>
        <end position="24"/>
    </location>
</feature>
<evidence type="ECO:0000256" key="1">
    <source>
        <dbReference type="SAM" id="MobiDB-lite"/>
    </source>
</evidence>
<sequence length="83" mass="9109">MSEHLLGQSDRPSSMILSSLQTKNDSVRDGDKQCDSTSDIPKQRWSSVRVKGGSTKSLLIENGGAQAPLKSAIRKEYYANKIL</sequence>
<organism evidence="2 3">
    <name type="scientific">Trichomalopsis sarcophagae</name>
    <dbReference type="NCBI Taxonomy" id="543379"/>
    <lineage>
        <taxon>Eukaryota</taxon>
        <taxon>Metazoa</taxon>
        <taxon>Ecdysozoa</taxon>
        <taxon>Arthropoda</taxon>
        <taxon>Hexapoda</taxon>
        <taxon>Insecta</taxon>
        <taxon>Pterygota</taxon>
        <taxon>Neoptera</taxon>
        <taxon>Endopterygota</taxon>
        <taxon>Hymenoptera</taxon>
        <taxon>Apocrita</taxon>
        <taxon>Proctotrupomorpha</taxon>
        <taxon>Chalcidoidea</taxon>
        <taxon>Pteromalidae</taxon>
        <taxon>Pteromalinae</taxon>
        <taxon>Trichomalopsis</taxon>
    </lineage>
</organism>